<evidence type="ECO:0000313" key="2">
    <source>
        <dbReference type="Proteomes" id="UP000681720"/>
    </source>
</evidence>
<protein>
    <submittedName>
        <fullName evidence="1">Uncharacterized protein</fullName>
    </submittedName>
</protein>
<accession>A0A8S2QXV3</accession>
<comment type="caution">
    <text evidence="1">The sequence shown here is derived from an EMBL/GenBank/DDBJ whole genome shotgun (WGS) entry which is preliminary data.</text>
</comment>
<gene>
    <name evidence="1" type="ORF">GIL414_LOCUS18647</name>
</gene>
<proteinExistence type="predicted"/>
<reference evidence="1" key="1">
    <citation type="submission" date="2021-02" db="EMBL/GenBank/DDBJ databases">
        <authorList>
            <person name="Nowell W R."/>
        </authorList>
    </citation>
    <scope>NUCLEOTIDE SEQUENCE</scope>
</reference>
<dbReference type="Proteomes" id="UP000681720">
    <property type="component" value="Unassembled WGS sequence"/>
</dbReference>
<dbReference type="AlphaFoldDB" id="A0A8S2QXV3"/>
<evidence type="ECO:0000313" key="1">
    <source>
        <dbReference type="EMBL" id="CAF4133543.1"/>
    </source>
</evidence>
<feature type="non-terminal residue" evidence="1">
    <location>
        <position position="1"/>
    </location>
</feature>
<dbReference type="EMBL" id="CAJOBJ010009255">
    <property type="protein sequence ID" value="CAF4133543.1"/>
    <property type="molecule type" value="Genomic_DNA"/>
</dbReference>
<sequence>SELCNTVVKQLESDIEQIELICVDDVDDLV</sequence>
<organism evidence="1 2">
    <name type="scientific">Rotaria magnacalcarata</name>
    <dbReference type="NCBI Taxonomy" id="392030"/>
    <lineage>
        <taxon>Eukaryota</taxon>
        <taxon>Metazoa</taxon>
        <taxon>Spiralia</taxon>
        <taxon>Gnathifera</taxon>
        <taxon>Rotifera</taxon>
        <taxon>Eurotatoria</taxon>
        <taxon>Bdelloidea</taxon>
        <taxon>Philodinida</taxon>
        <taxon>Philodinidae</taxon>
        <taxon>Rotaria</taxon>
    </lineage>
</organism>
<name>A0A8S2QXV3_9BILA</name>